<evidence type="ECO:0000256" key="2">
    <source>
        <dbReference type="ARBA" id="ARBA00022692"/>
    </source>
</evidence>
<comment type="caution">
    <text evidence="7">The sequence shown here is derived from an EMBL/GenBank/DDBJ whole genome shotgun (WGS) entry which is preliminary data.</text>
</comment>
<name>A0ABS5J0F0_9BACT</name>
<reference evidence="7 8" key="1">
    <citation type="submission" date="2021-04" db="EMBL/GenBank/DDBJ databases">
        <title>Chitinophaga sp. nov., isolated from the rhizosphere soil.</title>
        <authorList>
            <person name="He S."/>
        </authorList>
    </citation>
    <scope>NUCLEOTIDE SEQUENCE [LARGE SCALE GENOMIC DNA]</scope>
    <source>
        <strain evidence="7 8">2R12</strain>
    </source>
</reference>
<keyword evidence="2 5" id="KW-0812">Transmembrane</keyword>
<feature type="transmembrane region" description="Helical" evidence="5">
    <location>
        <begin position="14"/>
        <end position="34"/>
    </location>
</feature>
<evidence type="ECO:0000256" key="1">
    <source>
        <dbReference type="ARBA" id="ARBA00004370"/>
    </source>
</evidence>
<protein>
    <submittedName>
        <fullName evidence="7">Sterol desaturase family protein</fullName>
    </submittedName>
</protein>
<keyword evidence="4 5" id="KW-0472">Membrane</keyword>
<evidence type="ECO:0000313" key="8">
    <source>
        <dbReference type="Proteomes" id="UP000676386"/>
    </source>
</evidence>
<evidence type="ECO:0000256" key="3">
    <source>
        <dbReference type="ARBA" id="ARBA00022989"/>
    </source>
</evidence>
<sequence length="243" mass="28468">MDTLLDILRHWPAWLLWIIFLAENTAIMIGVLIFGKVLQRRFGQAAITTVPKASMFAYSRRQWAIAWLTTLLNTVVTYAGYWLWIQGDIRLTTTFSGRILLDALILFFAMDLLMYVFHYLIHKTPLYKLLHTLHHEAVDPEPIDLFILHPLETLSFGALWLLLLLLCPFNIYGIIIYLIINVIFGMTGHLGMEPVPENMRQWPLLKYLGTSTFHHTHHRNEQCNFGFYTSIWDRVFRTFNDKA</sequence>
<dbReference type="PANTHER" id="PTHR11863">
    <property type="entry name" value="STEROL DESATURASE"/>
    <property type="match status" value="1"/>
</dbReference>
<feature type="domain" description="Fatty acid hydroxylase" evidence="6">
    <location>
        <begin position="104"/>
        <end position="238"/>
    </location>
</feature>
<dbReference type="Pfam" id="PF04116">
    <property type="entry name" value="FA_hydroxylase"/>
    <property type="match status" value="1"/>
</dbReference>
<evidence type="ECO:0000313" key="7">
    <source>
        <dbReference type="EMBL" id="MBS0028585.1"/>
    </source>
</evidence>
<keyword evidence="3 5" id="KW-1133">Transmembrane helix</keyword>
<dbReference type="RefSeq" id="WP_211973686.1">
    <property type="nucleotide sequence ID" value="NZ_CBFHAM010000039.1"/>
</dbReference>
<organism evidence="7 8">
    <name type="scientific">Chitinophaga hostae</name>
    <dbReference type="NCBI Taxonomy" id="2831022"/>
    <lineage>
        <taxon>Bacteria</taxon>
        <taxon>Pseudomonadati</taxon>
        <taxon>Bacteroidota</taxon>
        <taxon>Chitinophagia</taxon>
        <taxon>Chitinophagales</taxon>
        <taxon>Chitinophagaceae</taxon>
        <taxon>Chitinophaga</taxon>
    </lineage>
</organism>
<dbReference type="EMBL" id="JAGTXB010000006">
    <property type="protein sequence ID" value="MBS0028585.1"/>
    <property type="molecule type" value="Genomic_DNA"/>
</dbReference>
<feature type="transmembrane region" description="Helical" evidence="5">
    <location>
        <begin position="64"/>
        <end position="84"/>
    </location>
</feature>
<feature type="transmembrane region" description="Helical" evidence="5">
    <location>
        <begin position="99"/>
        <end position="121"/>
    </location>
</feature>
<comment type="subcellular location">
    <subcellularLocation>
        <location evidence="1">Membrane</location>
    </subcellularLocation>
</comment>
<dbReference type="Proteomes" id="UP000676386">
    <property type="component" value="Unassembled WGS sequence"/>
</dbReference>
<keyword evidence="8" id="KW-1185">Reference proteome</keyword>
<evidence type="ECO:0000256" key="5">
    <source>
        <dbReference type="SAM" id="Phobius"/>
    </source>
</evidence>
<evidence type="ECO:0000256" key="4">
    <source>
        <dbReference type="ARBA" id="ARBA00023136"/>
    </source>
</evidence>
<dbReference type="InterPro" id="IPR006694">
    <property type="entry name" value="Fatty_acid_hydroxylase"/>
</dbReference>
<evidence type="ECO:0000259" key="6">
    <source>
        <dbReference type="Pfam" id="PF04116"/>
    </source>
</evidence>
<proteinExistence type="predicted"/>
<gene>
    <name evidence="7" type="ORF">KE626_14790</name>
</gene>
<accession>A0ABS5J0F0</accession>
<dbReference type="InterPro" id="IPR050307">
    <property type="entry name" value="Sterol_Desaturase_Related"/>
</dbReference>